<sequence length="262" mass="29861">MEALVAIGLAGNVVQFVQFAGKLISEAKSIRETGSPRSLPGLKSLVDSLVKQAEVTHKCLVAKADTARLTQEDQYLINVAADCQKTGCDFLKYLDTLTPQVKSSNSLKRAGATIRFQFAHHKINDFTTEIDRLQSTLTLATILAFRTRARTDHEEVLTRLRGLQKEQKNDDAALHDTIRMLANVVESQTERKLNALNDQMQECLGEIDDIRKQAPQTRENKILLWLTFRHMTWRYEEVPCAYQQTYSWIFKEPAAEDTWDDF</sequence>
<dbReference type="Proteomes" id="UP000799757">
    <property type="component" value="Unassembled WGS sequence"/>
</dbReference>
<feature type="non-terminal residue" evidence="2">
    <location>
        <position position="262"/>
    </location>
</feature>
<evidence type="ECO:0000313" key="3">
    <source>
        <dbReference type="Proteomes" id="UP000799757"/>
    </source>
</evidence>
<dbReference type="AlphaFoldDB" id="A0A6A6WSZ1"/>
<organism evidence="2 3">
    <name type="scientific">Melanomma pulvis-pyrius CBS 109.77</name>
    <dbReference type="NCBI Taxonomy" id="1314802"/>
    <lineage>
        <taxon>Eukaryota</taxon>
        <taxon>Fungi</taxon>
        <taxon>Dikarya</taxon>
        <taxon>Ascomycota</taxon>
        <taxon>Pezizomycotina</taxon>
        <taxon>Dothideomycetes</taxon>
        <taxon>Pleosporomycetidae</taxon>
        <taxon>Pleosporales</taxon>
        <taxon>Melanommataceae</taxon>
        <taxon>Melanomma</taxon>
    </lineage>
</organism>
<name>A0A6A6WSZ1_9PLEO</name>
<gene>
    <name evidence="2" type="ORF">K505DRAFT_288372</name>
</gene>
<dbReference type="EMBL" id="MU002350">
    <property type="protein sequence ID" value="KAF2787192.1"/>
    <property type="molecule type" value="Genomic_DNA"/>
</dbReference>
<evidence type="ECO:0000313" key="2">
    <source>
        <dbReference type="EMBL" id="KAF2787192.1"/>
    </source>
</evidence>
<feature type="coiled-coil region" evidence="1">
    <location>
        <begin position="186"/>
        <end position="213"/>
    </location>
</feature>
<protein>
    <recommendedName>
        <fullName evidence="4">Fungal N-terminal domain-containing protein</fullName>
    </recommendedName>
</protein>
<proteinExistence type="predicted"/>
<evidence type="ECO:0000256" key="1">
    <source>
        <dbReference type="SAM" id="Coils"/>
    </source>
</evidence>
<dbReference type="OrthoDB" id="443402at2759"/>
<keyword evidence="1" id="KW-0175">Coiled coil</keyword>
<accession>A0A6A6WSZ1</accession>
<reference evidence="2" key="1">
    <citation type="journal article" date="2020" name="Stud. Mycol.">
        <title>101 Dothideomycetes genomes: a test case for predicting lifestyles and emergence of pathogens.</title>
        <authorList>
            <person name="Haridas S."/>
            <person name="Albert R."/>
            <person name="Binder M."/>
            <person name="Bloem J."/>
            <person name="Labutti K."/>
            <person name="Salamov A."/>
            <person name="Andreopoulos B."/>
            <person name="Baker S."/>
            <person name="Barry K."/>
            <person name="Bills G."/>
            <person name="Bluhm B."/>
            <person name="Cannon C."/>
            <person name="Castanera R."/>
            <person name="Culley D."/>
            <person name="Daum C."/>
            <person name="Ezra D."/>
            <person name="Gonzalez J."/>
            <person name="Henrissat B."/>
            <person name="Kuo A."/>
            <person name="Liang C."/>
            <person name="Lipzen A."/>
            <person name="Lutzoni F."/>
            <person name="Magnuson J."/>
            <person name="Mondo S."/>
            <person name="Nolan M."/>
            <person name="Ohm R."/>
            <person name="Pangilinan J."/>
            <person name="Park H.-J."/>
            <person name="Ramirez L."/>
            <person name="Alfaro M."/>
            <person name="Sun H."/>
            <person name="Tritt A."/>
            <person name="Yoshinaga Y."/>
            <person name="Zwiers L.-H."/>
            <person name="Turgeon B."/>
            <person name="Goodwin S."/>
            <person name="Spatafora J."/>
            <person name="Crous P."/>
            <person name="Grigoriev I."/>
        </authorList>
    </citation>
    <scope>NUCLEOTIDE SEQUENCE</scope>
    <source>
        <strain evidence="2">CBS 109.77</strain>
    </source>
</reference>
<evidence type="ECO:0008006" key="4">
    <source>
        <dbReference type="Google" id="ProtNLM"/>
    </source>
</evidence>
<keyword evidence="3" id="KW-1185">Reference proteome</keyword>